<evidence type="ECO:0000313" key="2">
    <source>
        <dbReference type="Proteomes" id="UP000010847"/>
    </source>
</evidence>
<accession>W0EGN8</accession>
<name>W0EGN8_9FIRM</name>
<dbReference type="InterPro" id="IPR023296">
    <property type="entry name" value="Glyco_hydro_beta-prop_sf"/>
</dbReference>
<sequence length="397" mass="45287">MKKSIAMTTLLMGLLLLLILTENQNKMIKGKINNNSSNLATQNSRSDELSNTIRKSNFLLGGGETGRIEKQAQERKDNSVNNSLTGLLPNAKQQLFTATYDGSAQATHPSVIDFKLEYHIEKWNGYRYWMVFTPYPNSDDKYENPSILSSNDGLTWVVPPGFEKPLDIKEDRKNFNSDPSLLYDKETNTLNVFWREVFMGKYDKILRIKISEKGNIAPKVLMVEVPWTDKEGLALSPTVWKKSSNEWYMWTANGSSTVHIYTSSDGVTWSKRERCSYPWLAWNGGYVPWHLEVKPNYGDQKIEFFIAGFPIGKGLKDMSVFYAEAPMSDPKKITMPLKRPLLTKGNSANWDGSYVYRASFTIDPETNPSKYHVWYAAMSQLAQWRIGYTEGEIAPSE</sequence>
<proteinExistence type="predicted"/>
<evidence type="ECO:0000313" key="1">
    <source>
        <dbReference type="EMBL" id="AHF08658.1"/>
    </source>
</evidence>
<gene>
    <name evidence="1" type="ORF">DESME_12930</name>
</gene>
<dbReference type="RefSeq" id="WP_006715927.1">
    <property type="nucleotide sequence ID" value="NZ_CP007032.1"/>
</dbReference>
<dbReference type="eggNOG" id="COG1035">
    <property type="taxonomic scope" value="Bacteria"/>
</dbReference>
<dbReference type="EMBL" id="CP007032">
    <property type="protein sequence ID" value="AHF08658.1"/>
    <property type="molecule type" value="Genomic_DNA"/>
</dbReference>
<keyword evidence="2" id="KW-1185">Reference proteome</keyword>
<dbReference type="HOGENOM" id="CLU_067497_0_0_9"/>
<dbReference type="AlphaFoldDB" id="W0EGN8"/>
<organism evidence="1 2">
    <name type="scientific">Desulfitobacterium metallireducens DSM 15288</name>
    <dbReference type="NCBI Taxonomy" id="871968"/>
    <lineage>
        <taxon>Bacteria</taxon>
        <taxon>Bacillati</taxon>
        <taxon>Bacillota</taxon>
        <taxon>Clostridia</taxon>
        <taxon>Eubacteriales</taxon>
        <taxon>Desulfitobacteriaceae</taxon>
        <taxon>Desulfitobacterium</taxon>
    </lineage>
</organism>
<dbReference type="OrthoDB" id="4410706at2"/>
<dbReference type="Gene3D" id="2.115.10.20">
    <property type="entry name" value="Glycosyl hydrolase domain, family 43"/>
    <property type="match status" value="1"/>
</dbReference>
<dbReference type="STRING" id="871968.DESME_12930"/>
<dbReference type="Proteomes" id="UP000010847">
    <property type="component" value="Chromosome"/>
</dbReference>
<protein>
    <submittedName>
        <fullName evidence="1">Uncharacterized protein</fullName>
    </submittedName>
</protein>
<reference evidence="1 2" key="1">
    <citation type="submission" date="2013-12" db="EMBL/GenBank/DDBJ databases">
        <authorList>
            <consortium name="DOE Joint Genome Institute"/>
            <person name="Smidt H."/>
            <person name="Huntemann M."/>
            <person name="Han J."/>
            <person name="Chen A."/>
            <person name="Kyrpides N."/>
            <person name="Mavromatis K."/>
            <person name="Markowitz V."/>
            <person name="Palaniappan K."/>
            <person name="Ivanova N."/>
            <person name="Schaumberg A."/>
            <person name="Pati A."/>
            <person name="Liolios K."/>
            <person name="Nordberg H.P."/>
            <person name="Cantor M.N."/>
            <person name="Hua S.X."/>
            <person name="Woyke T."/>
        </authorList>
    </citation>
    <scope>NUCLEOTIDE SEQUENCE [LARGE SCALE GENOMIC DNA]</scope>
    <source>
        <strain evidence="2">DSM 15288</strain>
    </source>
</reference>
<dbReference type="SUPFAM" id="SSF75005">
    <property type="entry name" value="Arabinanase/levansucrase/invertase"/>
    <property type="match status" value="1"/>
</dbReference>
<dbReference type="KEGG" id="dmt:DESME_12930"/>